<feature type="domain" description="SH2" evidence="4">
    <location>
        <begin position="766"/>
        <end position="861"/>
    </location>
</feature>
<evidence type="ECO:0000256" key="1">
    <source>
        <dbReference type="ARBA" id="ARBA00022999"/>
    </source>
</evidence>
<evidence type="ECO:0000256" key="2">
    <source>
        <dbReference type="PROSITE-ProRule" id="PRU00191"/>
    </source>
</evidence>
<dbReference type="GO" id="GO:0035591">
    <property type="term" value="F:signaling adaptor activity"/>
    <property type="evidence" value="ECO:0007669"/>
    <property type="project" value="TreeGrafter"/>
</dbReference>
<organism evidence="5 6">
    <name type="scientific">Holothuria leucospilota</name>
    <name type="common">Black long sea cucumber</name>
    <name type="synonym">Mertensiothuria leucospilota</name>
    <dbReference type="NCBI Taxonomy" id="206669"/>
    <lineage>
        <taxon>Eukaryota</taxon>
        <taxon>Metazoa</taxon>
        <taxon>Echinodermata</taxon>
        <taxon>Eleutherozoa</taxon>
        <taxon>Echinozoa</taxon>
        <taxon>Holothuroidea</taxon>
        <taxon>Aspidochirotacea</taxon>
        <taxon>Aspidochirotida</taxon>
        <taxon>Holothuriidae</taxon>
        <taxon>Holothuria</taxon>
    </lineage>
</organism>
<feature type="compositionally biased region" description="Polar residues" evidence="3">
    <location>
        <begin position="725"/>
        <end position="742"/>
    </location>
</feature>
<keyword evidence="1 2" id="KW-0727">SH2 domain</keyword>
<feature type="region of interest" description="Disordered" evidence="3">
    <location>
        <begin position="450"/>
        <end position="493"/>
    </location>
</feature>
<feature type="region of interest" description="Disordered" evidence="3">
    <location>
        <begin position="233"/>
        <end position="396"/>
    </location>
</feature>
<feature type="region of interest" description="Disordered" evidence="3">
    <location>
        <begin position="50"/>
        <end position="203"/>
    </location>
</feature>
<dbReference type="GO" id="GO:0007167">
    <property type="term" value="P:enzyme-linked receptor protein signaling pathway"/>
    <property type="evidence" value="ECO:0007669"/>
    <property type="project" value="TreeGrafter"/>
</dbReference>
<feature type="compositionally biased region" description="Polar residues" evidence="3">
    <location>
        <begin position="315"/>
        <end position="334"/>
    </location>
</feature>
<dbReference type="Gene3D" id="3.30.505.10">
    <property type="entry name" value="SH2 domain"/>
    <property type="match status" value="1"/>
</dbReference>
<feature type="compositionally biased region" description="Polar residues" evidence="3">
    <location>
        <begin position="241"/>
        <end position="276"/>
    </location>
</feature>
<dbReference type="InterPro" id="IPR051184">
    <property type="entry name" value="Tyrosine-phos_adapter"/>
</dbReference>
<feature type="compositionally biased region" description="Basic and acidic residues" evidence="3">
    <location>
        <begin position="483"/>
        <end position="493"/>
    </location>
</feature>
<dbReference type="SMART" id="SM00252">
    <property type="entry name" value="SH2"/>
    <property type="match status" value="1"/>
</dbReference>
<dbReference type="GO" id="GO:0005737">
    <property type="term" value="C:cytoplasm"/>
    <property type="evidence" value="ECO:0007669"/>
    <property type="project" value="TreeGrafter"/>
</dbReference>
<dbReference type="PANTHER" id="PTHR19969:SF5">
    <property type="entry name" value="CRK-LIKE PROTEIN"/>
    <property type="match status" value="1"/>
</dbReference>
<dbReference type="OrthoDB" id="10053436at2759"/>
<sequence>MITAAVAAQARKLNYVEVEIVPKPSTGTNGEKPFIHIADAGVKYSTIIFPERDGKGTPRNSVTELESPQGPLVGSIGTNDVHLKDTHQKETYDDVGKSRTRRDEVRHGESKQRSSGASTPPKRRRAHSSPSTAKSKKISSPEKKERSKYAEGVSGDTNKTRTLPSPETPLRDDVFTDEVNDEEPTCRHHQDQREKSTKQDIPSRKMKKFFRTGRHVSDLGTTQDIIQVVQAMQRKVRRKSSGGSVDSGTDLGYSSNGHSPNQDLNPTSTGTHTQLDNNAPNPVRNPPPIPGSMRNTELEMAMARRKLSRQKSSDQKPSAISGEQQDPQTPATSETKSRKKFLQMLPTMKFGKTGSSSSKSKAAKQEEKSQLNKKPVPLPRYNRQVVPRPNWTGSQDSVELGTDATCEASVQQNMVTSSNMEADTYVNFMFQSREDGHNYENVHVEEMIEKPSKKHSTTNHSEMSNHHSRPMPAPRLHAPQPPCKDHQVAPSERQEDISFVVGGEMGTTSQYDALAYTPDGLQIVEGGYFQNDLHPLLKGKKPSMDMEEYPSSLDEESLTSDRSSHEVEILTLTFQQNVSVSKDPKVGCCDQVSKRNSDGCGRKVQESRTKSDYVFYPKGDKESSHRHHHKHIRSHSSGGNKMFFSNTVMVCHPGEKEEVYSAGMFPNVKMETFKPANNSPSRDKLTTRTTHEHVTLGQHVHSNYHFSQPGASPTDQAKYLVDLPSVQTNGPAGPSTQSQTPWWDTENGEDEQLEEKPIPSYINQPWYYGKLLRQECDYLMMSKGKPCQYLVRDSSHRAGGLMLCVLHGDKVHHYIIHVISNTEYHMANHTFCSVSEIIEFYRKHVIMYSSNQEPVFLGEPFLYPR</sequence>
<feature type="compositionally biased region" description="Basic and acidic residues" evidence="3">
    <location>
        <begin position="184"/>
        <end position="203"/>
    </location>
</feature>
<dbReference type="Pfam" id="PF00017">
    <property type="entry name" value="SH2"/>
    <property type="match status" value="1"/>
</dbReference>
<proteinExistence type="predicted"/>
<dbReference type="AlphaFoldDB" id="A0A9Q1CE74"/>
<comment type="caution">
    <text evidence="5">The sequence shown here is derived from an EMBL/GenBank/DDBJ whole genome shotgun (WGS) entry which is preliminary data.</text>
</comment>
<dbReference type="InterPro" id="IPR000980">
    <property type="entry name" value="SH2"/>
</dbReference>
<feature type="compositionally biased region" description="Basic and acidic residues" evidence="3">
    <location>
        <begin position="81"/>
        <end position="112"/>
    </location>
</feature>
<accession>A0A9Q1CE74</accession>
<dbReference type="SUPFAM" id="SSF55550">
    <property type="entry name" value="SH2 domain"/>
    <property type="match status" value="1"/>
</dbReference>
<evidence type="ECO:0000313" key="6">
    <source>
        <dbReference type="Proteomes" id="UP001152320"/>
    </source>
</evidence>
<dbReference type="PROSITE" id="PS50001">
    <property type="entry name" value="SH2"/>
    <property type="match status" value="1"/>
</dbReference>
<dbReference type="InterPro" id="IPR036860">
    <property type="entry name" value="SH2_dom_sf"/>
</dbReference>
<dbReference type="GO" id="GO:0030971">
    <property type="term" value="F:receptor tyrosine kinase binding"/>
    <property type="evidence" value="ECO:0007669"/>
    <property type="project" value="TreeGrafter"/>
</dbReference>
<dbReference type="GO" id="GO:0016477">
    <property type="term" value="P:cell migration"/>
    <property type="evidence" value="ECO:0007669"/>
    <property type="project" value="TreeGrafter"/>
</dbReference>
<name>A0A9Q1CE74_HOLLE</name>
<feature type="region of interest" description="Disordered" evidence="3">
    <location>
        <begin position="725"/>
        <end position="747"/>
    </location>
</feature>
<dbReference type="PANTHER" id="PTHR19969">
    <property type="entry name" value="SH2-SH3 ADAPTOR PROTEIN-RELATED"/>
    <property type="match status" value="1"/>
</dbReference>
<dbReference type="EMBL" id="JAIZAY010000004">
    <property type="protein sequence ID" value="KAJ8042904.1"/>
    <property type="molecule type" value="Genomic_DNA"/>
</dbReference>
<feature type="compositionally biased region" description="Polar residues" evidence="3">
    <location>
        <begin position="155"/>
        <end position="165"/>
    </location>
</feature>
<evidence type="ECO:0000256" key="3">
    <source>
        <dbReference type="SAM" id="MobiDB-lite"/>
    </source>
</evidence>
<dbReference type="Proteomes" id="UP001152320">
    <property type="component" value="Chromosome 4"/>
</dbReference>
<evidence type="ECO:0000259" key="4">
    <source>
        <dbReference type="PROSITE" id="PS50001"/>
    </source>
</evidence>
<keyword evidence="6" id="KW-1185">Reference proteome</keyword>
<feature type="compositionally biased region" description="Basic and acidic residues" evidence="3">
    <location>
        <begin position="139"/>
        <end position="149"/>
    </location>
</feature>
<protein>
    <submittedName>
        <fullName evidence="5">GRB2-related adapter protein</fullName>
    </submittedName>
</protein>
<feature type="region of interest" description="Disordered" evidence="3">
    <location>
        <begin position="615"/>
        <end position="639"/>
    </location>
</feature>
<reference evidence="5" key="1">
    <citation type="submission" date="2021-10" db="EMBL/GenBank/DDBJ databases">
        <title>Tropical sea cucumber genome reveals ecological adaptation and Cuvierian tubules defense mechanism.</title>
        <authorList>
            <person name="Chen T."/>
        </authorList>
    </citation>
    <scope>NUCLEOTIDE SEQUENCE</scope>
    <source>
        <strain evidence="5">Nanhai2018</strain>
        <tissue evidence="5">Muscle</tissue>
    </source>
</reference>
<feature type="compositionally biased region" description="Basic residues" evidence="3">
    <location>
        <begin position="624"/>
        <end position="634"/>
    </location>
</feature>
<gene>
    <name evidence="5" type="ORF">HOLleu_09786</name>
</gene>
<evidence type="ECO:0000313" key="5">
    <source>
        <dbReference type="EMBL" id="KAJ8042904.1"/>
    </source>
</evidence>